<dbReference type="Proteomes" id="UP000287830">
    <property type="component" value="Unassembled WGS sequence"/>
</dbReference>
<comment type="caution">
    <text evidence="2">The sequence shown here is derived from an EMBL/GenBank/DDBJ whole genome shotgun (WGS) entry which is preliminary data.</text>
</comment>
<sequence length="121" mass="12779">MPGFRGGLGFGAATGDGFGSLGRSPHRHLRMPSRIQAGTTPKSRVKVSTASSVSSQRGRPLDCSWLVPMLNATMTARPTVSQNAQSRRRGASYSRSTALYRRGDGCGGPDGARPVALVMYP</sequence>
<proteinExistence type="predicted"/>
<evidence type="ECO:0000256" key="1">
    <source>
        <dbReference type="SAM" id="MobiDB-lite"/>
    </source>
</evidence>
<dbReference type="EMBL" id="BHZC01000001">
    <property type="protein sequence ID" value="GCD36130.1"/>
    <property type="molecule type" value="Genomic_DNA"/>
</dbReference>
<organism evidence="2 3">
    <name type="scientific">Streptomyces chrestomyceticus JCM 4735</name>
    <dbReference type="NCBI Taxonomy" id="1306181"/>
    <lineage>
        <taxon>Bacteria</taxon>
        <taxon>Bacillati</taxon>
        <taxon>Actinomycetota</taxon>
        <taxon>Actinomycetes</taxon>
        <taxon>Kitasatosporales</taxon>
        <taxon>Streptomycetaceae</taxon>
        <taxon>Streptomyces</taxon>
    </lineage>
</organism>
<feature type="region of interest" description="Disordered" evidence="1">
    <location>
        <begin position="11"/>
        <end position="58"/>
    </location>
</feature>
<protein>
    <submittedName>
        <fullName evidence="2">Uncharacterized protein</fullName>
    </submittedName>
</protein>
<dbReference type="AlphaFoldDB" id="A0A7U9PZA4"/>
<feature type="region of interest" description="Disordered" evidence="1">
    <location>
        <begin position="77"/>
        <end position="106"/>
    </location>
</feature>
<dbReference type="GeneID" id="95622772"/>
<evidence type="ECO:0000313" key="3">
    <source>
        <dbReference type="Proteomes" id="UP000287830"/>
    </source>
</evidence>
<gene>
    <name evidence="2" type="ORF">OEIGOIKO_03885</name>
</gene>
<accession>A0A7U9PZA4</accession>
<feature type="compositionally biased region" description="Polar residues" evidence="1">
    <location>
        <begin position="36"/>
        <end position="57"/>
    </location>
</feature>
<evidence type="ECO:0000313" key="2">
    <source>
        <dbReference type="EMBL" id="GCD36130.1"/>
    </source>
</evidence>
<reference evidence="2 3" key="1">
    <citation type="submission" date="2018-11" db="EMBL/GenBank/DDBJ databases">
        <title>Whole genome sequence of Streptomyces chrestomyceticus NBRC 13444(T).</title>
        <authorList>
            <person name="Komaki H."/>
            <person name="Tamura T."/>
        </authorList>
    </citation>
    <scope>NUCLEOTIDE SEQUENCE [LARGE SCALE GENOMIC DNA]</scope>
    <source>
        <strain evidence="2 3">NBRC 13444</strain>
    </source>
</reference>
<name>A0A7U9PZA4_9ACTN</name>
<feature type="compositionally biased region" description="Gly residues" evidence="1">
    <location>
        <begin position="11"/>
        <end position="20"/>
    </location>
</feature>
<dbReference type="RefSeq" id="WP_125045882.1">
    <property type="nucleotide sequence ID" value="NZ_BHZC01000001.1"/>
</dbReference>